<protein>
    <submittedName>
        <fullName evidence="8">Uncharacterized protein</fullName>
    </submittedName>
</protein>
<dbReference type="PANTHER" id="PTHR15910">
    <property type="entry name" value="ARCHAEMETZINCIN"/>
    <property type="match status" value="1"/>
</dbReference>
<keyword evidence="2" id="KW-0645">Protease</keyword>
<dbReference type="PANTHER" id="PTHR15910:SF1">
    <property type="entry name" value="ARCHAEMETZINCIN-2"/>
    <property type="match status" value="1"/>
</dbReference>
<keyword evidence="3" id="KW-0479">Metal-binding</keyword>
<gene>
    <name evidence="8" type="ORF">B0I35DRAFT_363364</name>
</gene>
<evidence type="ECO:0000256" key="5">
    <source>
        <dbReference type="ARBA" id="ARBA00022833"/>
    </source>
</evidence>
<accession>A0A8K0WKS5</accession>
<dbReference type="CDD" id="cd11375">
    <property type="entry name" value="Peptidase_M54"/>
    <property type="match status" value="1"/>
</dbReference>
<dbReference type="GO" id="GO:0008237">
    <property type="term" value="F:metallopeptidase activity"/>
    <property type="evidence" value="ECO:0007669"/>
    <property type="project" value="UniProtKB-KW"/>
</dbReference>
<organism evidence="8 9">
    <name type="scientific">Stachybotrys elegans</name>
    <dbReference type="NCBI Taxonomy" id="80388"/>
    <lineage>
        <taxon>Eukaryota</taxon>
        <taxon>Fungi</taxon>
        <taxon>Dikarya</taxon>
        <taxon>Ascomycota</taxon>
        <taxon>Pezizomycotina</taxon>
        <taxon>Sordariomycetes</taxon>
        <taxon>Hypocreomycetidae</taxon>
        <taxon>Hypocreales</taxon>
        <taxon>Stachybotryaceae</taxon>
        <taxon>Stachybotrys</taxon>
    </lineage>
</organism>
<proteinExistence type="predicted"/>
<keyword evidence="9" id="KW-1185">Reference proteome</keyword>
<keyword evidence="4" id="KW-0378">Hydrolase</keyword>
<dbReference type="GO" id="GO:0046872">
    <property type="term" value="F:metal ion binding"/>
    <property type="evidence" value="ECO:0007669"/>
    <property type="project" value="UniProtKB-KW"/>
</dbReference>
<evidence type="ECO:0000313" key="8">
    <source>
        <dbReference type="EMBL" id="KAH7304423.1"/>
    </source>
</evidence>
<reference evidence="8" key="1">
    <citation type="journal article" date="2021" name="Nat. Commun.">
        <title>Genetic determinants of endophytism in the Arabidopsis root mycobiome.</title>
        <authorList>
            <person name="Mesny F."/>
            <person name="Miyauchi S."/>
            <person name="Thiergart T."/>
            <person name="Pickel B."/>
            <person name="Atanasova L."/>
            <person name="Karlsson M."/>
            <person name="Huettel B."/>
            <person name="Barry K.W."/>
            <person name="Haridas S."/>
            <person name="Chen C."/>
            <person name="Bauer D."/>
            <person name="Andreopoulos W."/>
            <person name="Pangilinan J."/>
            <person name="LaButti K."/>
            <person name="Riley R."/>
            <person name="Lipzen A."/>
            <person name="Clum A."/>
            <person name="Drula E."/>
            <person name="Henrissat B."/>
            <person name="Kohler A."/>
            <person name="Grigoriev I.V."/>
            <person name="Martin F.M."/>
            <person name="Hacquard S."/>
        </authorList>
    </citation>
    <scope>NUCLEOTIDE SEQUENCE</scope>
    <source>
        <strain evidence="8">MPI-CAGE-CH-0235</strain>
    </source>
</reference>
<dbReference type="GO" id="GO:0006508">
    <property type="term" value="P:proteolysis"/>
    <property type="evidence" value="ECO:0007669"/>
    <property type="project" value="UniProtKB-KW"/>
</dbReference>
<keyword evidence="5" id="KW-0862">Zinc</keyword>
<dbReference type="EMBL" id="JAGPNK010000023">
    <property type="protein sequence ID" value="KAH7304423.1"/>
    <property type="molecule type" value="Genomic_DNA"/>
</dbReference>
<evidence type="ECO:0000256" key="3">
    <source>
        <dbReference type="ARBA" id="ARBA00022723"/>
    </source>
</evidence>
<evidence type="ECO:0000313" key="9">
    <source>
        <dbReference type="Proteomes" id="UP000813444"/>
    </source>
</evidence>
<comment type="caution">
    <text evidence="8">The sequence shown here is derived from an EMBL/GenBank/DDBJ whole genome shotgun (WGS) entry which is preliminary data.</text>
</comment>
<comment type="cofactor">
    <cofactor evidence="1">
        <name>Zn(2+)</name>
        <dbReference type="ChEBI" id="CHEBI:29105"/>
    </cofactor>
</comment>
<dbReference type="OrthoDB" id="2365600at2759"/>
<dbReference type="Gene3D" id="3.40.390.10">
    <property type="entry name" value="Collagenase (Catalytic Domain)"/>
    <property type="match status" value="1"/>
</dbReference>
<evidence type="ECO:0000256" key="4">
    <source>
        <dbReference type="ARBA" id="ARBA00022801"/>
    </source>
</evidence>
<dbReference type="Proteomes" id="UP000813444">
    <property type="component" value="Unassembled WGS sequence"/>
</dbReference>
<sequence length="464" mass="51024">MASAVPGIDCEGSHVVAFVGVSAHATKGSTYRQPTPQQRLAATCLSGRVTKSQTLDQLSPASTFPAPLVLPGDELEEDPEYPPQSLCAWAREKERNPITSERRTLYVIDAPEIDQEVADMRGWIDPVIPKQNRLRSFPSDLPQPRVQDITNYLAAFYHGLDVKSLPSSHYRFVPLGKRRAKSNNSEGKVGLAAPDGSVTAIRHRPSKDGVAIGQLNLLDLLDVLDATVPADAYAVVLLVHHDTYESDEDDFCCGRAFGGSRISVVSSFRYHPGLDLFADVEHLHAWPASHCISLVDYMWDSRTTDDDATFVVATRDTPMSRALKAATKSIMIPKMTSKTGWAAMWLARTCRTASHELGHCFGLDHCVYYACVMQGVATISEDARQPPYLCAVCLSKLAFGVMSEASGTKGKGKARDASRRESEELEWVIARYKALAAVCITWGNVGLWKTFHAWITGRLEELDN</sequence>
<dbReference type="InterPro" id="IPR024079">
    <property type="entry name" value="MetalloPept_cat_dom_sf"/>
</dbReference>
<feature type="region of interest" description="Disordered" evidence="7">
    <location>
        <begin position="60"/>
        <end position="82"/>
    </location>
</feature>
<evidence type="ECO:0000256" key="2">
    <source>
        <dbReference type="ARBA" id="ARBA00022670"/>
    </source>
</evidence>
<evidence type="ECO:0000256" key="6">
    <source>
        <dbReference type="ARBA" id="ARBA00023049"/>
    </source>
</evidence>
<dbReference type="SUPFAM" id="SSF55486">
    <property type="entry name" value="Metalloproteases ('zincins'), catalytic domain"/>
    <property type="match status" value="1"/>
</dbReference>
<dbReference type="InterPro" id="IPR012962">
    <property type="entry name" value="Pept_M54_archaemetzincn"/>
</dbReference>
<evidence type="ECO:0000256" key="7">
    <source>
        <dbReference type="SAM" id="MobiDB-lite"/>
    </source>
</evidence>
<dbReference type="AlphaFoldDB" id="A0A8K0WKS5"/>
<evidence type="ECO:0000256" key="1">
    <source>
        <dbReference type="ARBA" id="ARBA00001947"/>
    </source>
</evidence>
<dbReference type="Pfam" id="PF07998">
    <property type="entry name" value="Peptidase_M54"/>
    <property type="match status" value="1"/>
</dbReference>
<name>A0A8K0WKS5_9HYPO</name>
<keyword evidence="6" id="KW-0482">Metalloprotease</keyword>